<dbReference type="OMA" id="CARFEMA"/>
<dbReference type="PANTHER" id="PTHR31189:SF41">
    <property type="entry name" value="VICILIN C72"/>
    <property type="match status" value="1"/>
</dbReference>
<dbReference type="Gramene" id="AUR62034727-RA">
    <property type="protein sequence ID" value="AUR62034727-RA:cds"/>
    <property type="gene ID" value="AUR62034727"/>
</dbReference>
<feature type="chain" id="PRO_5031151822" description="Cupin type-1 domain-containing protein" evidence="3">
    <location>
        <begin position="27"/>
        <end position="493"/>
    </location>
</feature>
<reference evidence="5" key="2">
    <citation type="submission" date="2021-03" db="UniProtKB">
        <authorList>
            <consortium name="EnsemblPlants"/>
        </authorList>
    </citation>
    <scope>IDENTIFICATION</scope>
</reference>
<keyword evidence="3" id="KW-0732">Signal</keyword>
<protein>
    <recommendedName>
        <fullName evidence="4">Cupin type-1 domain-containing protein</fullName>
    </recommendedName>
</protein>
<sequence length="493" mass="56233">MKLQTNISLAILLAFSVLAFASVSRASDELGRDPKRDVRRCEQQCQRQQPYFEEHLCRQRCQQDRVEIERNTGITANERDVEREYERCQEECRARGSESDNPYYFDSKSFESRYATGEGHMKVLQRFSEKSDLLLGIDKFRVGFYEANPNTFMLPHHWDADSVLFIIKGKATVTFLKQKNRETFNLEHGDVLMIPAGTTAYLTSTHKAEKLQIAELLRPVNTPGRYQQFFGIGGEESKSFFNSFSTEILQAAMNLPRDQLEQLLNQQKKGTIVKASQEQVRALAHGMSRRQFGASKGPFSLLDGRPQMSNEHGEFYEVTPNDYQLLEDLDVSVAYCDIKQGSMMAPHYNSRTTYIVLVEEGSGYFEIARPHSENESNKKQQGSSQRYEKVRSPLSKGDVFVVPAGHPLALVASENESIRTIGFGINAQDNQRNFLAGQDNIVNQLDEEAIELSFNMPAREVEEMFQKQQKSYFMTGPKRQQNSLISLLEFAGL</sequence>
<evidence type="ECO:0000313" key="6">
    <source>
        <dbReference type="Proteomes" id="UP000596660"/>
    </source>
</evidence>
<feature type="compositionally biased region" description="Basic and acidic residues" evidence="2">
    <location>
        <begin position="368"/>
        <end position="378"/>
    </location>
</feature>
<dbReference type="Gene3D" id="2.60.120.10">
    <property type="entry name" value="Jelly Rolls"/>
    <property type="match status" value="2"/>
</dbReference>
<evidence type="ECO:0000259" key="4">
    <source>
        <dbReference type="SMART" id="SM00835"/>
    </source>
</evidence>
<dbReference type="SUPFAM" id="SSF51182">
    <property type="entry name" value="RmlC-like cupins"/>
    <property type="match status" value="1"/>
</dbReference>
<evidence type="ECO:0000256" key="2">
    <source>
        <dbReference type="SAM" id="MobiDB-lite"/>
    </source>
</evidence>
<comment type="similarity">
    <text evidence="1">Belongs to the 7S seed storage protein family.</text>
</comment>
<evidence type="ECO:0000256" key="1">
    <source>
        <dbReference type="ARBA" id="ARBA00023597"/>
    </source>
</evidence>
<proteinExistence type="inferred from homology"/>
<dbReference type="SMART" id="SM00835">
    <property type="entry name" value="Cupin_1"/>
    <property type="match status" value="2"/>
</dbReference>
<dbReference type="InterPro" id="IPR006045">
    <property type="entry name" value="Cupin_1"/>
</dbReference>
<dbReference type="InterPro" id="IPR014710">
    <property type="entry name" value="RmlC-like_jellyroll"/>
</dbReference>
<keyword evidence="6" id="KW-1185">Reference proteome</keyword>
<dbReference type="PANTHER" id="PTHR31189">
    <property type="entry name" value="OS03G0336100 PROTEIN-RELATED"/>
    <property type="match status" value="1"/>
</dbReference>
<evidence type="ECO:0000313" key="5">
    <source>
        <dbReference type="EnsemblPlants" id="AUR62034727-RA:cds"/>
    </source>
</evidence>
<name>A0A803MT26_CHEQI</name>
<dbReference type="CDD" id="cd02244">
    <property type="entry name" value="cupin_7S_vicilin-like_N"/>
    <property type="match status" value="1"/>
</dbReference>
<dbReference type="EnsemblPlants" id="AUR62034727-RA">
    <property type="protein sequence ID" value="AUR62034727-RA:cds"/>
    <property type="gene ID" value="AUR62034727"/>
</dbReference>
<organism evidence="5 6">
    <name type="scientific">Chenopodium quinoa</name>
    <name type="common">Quinoa</name>
    <dbReference type="NCBI Taxonomy" id="63459"/>
    <lineage>
        <taxon>Eukaryota</taxon>
        <taxon>Viridiplantae</taxon>
        <taxon>Streptophyta</taxon>
        <taxon>Embryophyta</taxon>
        <taxon>Tracheophyta</taxon>
        <taxon>Spermatophyta</taxon>
        <taxon>Magnoliopsida</taxon>
        <taxon>eudicotyledons</taxon>
        <taxon>Gunneridae</taxon>
        <taxon>Pentapetalae</taxon>
        <taxon>Caryophyllales</taxon>
        <taxon>Chenopodiaceae</taxon>
        <taxon>Chenopodioideae</taxon>
        <taxon>Atripliceae</taxon>
        <taxon>Chenopodium</taxon>
    </lineage>
</organism>
<feature type="region of interest" description="Disordered" evidence="2">
    <location>
        <begin position="368"/>
        <end position="389"/>
    </location>
</feature>
<feature type="domain" description="Cupin type-1" evidence="4">
    <location>
        <begin position="299"/>
        <end position="462"/>
    </location>
</feature>
<dbReference type="CDD" id="cd02245">
    <property type="entry name" value="cupin_7S_vicilin-like_C"/>
    <property type="match status" value="1"/>
</dbReference>
<evidence type="ECO:0000256" key="3">
    <source>
        <dbReference type="SAM" id="SignalP"/>
    </source>
</evidence>
<feature type="domain" description="Cupin type-1" evidence="4">
    <location>
        <begin position="103"/>
        <end position="261"/>
    </location>
</feature>
<accession>A0A803MT26</accession>
<feature type="signal peptide" evidence="3">
    <location>
        <begin position="1"/>
        <end position="26"/>
    </location>
</feature>
<dbReference type="Proteomes" id="UP000596660">
    <property type="component" value="Unplaced"/>
</dbReference>
<dbReference type="InterPro" id="IPR011051">
    <property type="entry name" value="RmlC_Cupin_sf"/>
</dbReference>
<dbReference type="InterPro" id="IPR050253">
    <property type="entry name" value="Seed_Storage-Functional"/>
</dbReference>
<reference evidence="5" key="1">
    <citation type="journal article" date="2017" name="Nature">
        <title>The genome of Chenopodium quinoa.</title>
        <authorList>
            <person name="Jarvis D.E."/>
            <person name="Ho Y.S."/>
            <person name="Lightfoot D.J."/>
            <person name="Schmoeckel S.M."/>
            <person name="Li B."/>
            <person name="Borm T.J.A."/>
            <person name="Ohyanagi H."/>
            <person name="Mineta K."/>
            <person name="Michell C.T."/>
            <person name="Saber N."/>
            <person name="Kharbatia N.M."/>
            <person name="Rupper R.R."/>
            <person name="Sharp A.R."/>
            <person name="Dally N."/>
            <person name="Boughton B.A."/>
            <person name="Woo Y.H."/>
            <person name="Gao G."/>
            <person name="Schijlen E.G.W.M."/>
            <person name="Guo X."/>
            <person name="Momin A.A."/>
            <person name="Negrao S."/>
            <person name="Al-Babili S."/>
            <person name="Gehring C."/>
            <person name="Roessner U."/>
            <person name="Jung C."/>
            <person name="Murphy K."/>
            <person name="Arold S.T."/>
            <person name="Gojobori T."/>
            <person name="van der Linden C.G."/>
            <person name="van Loo E.N."/>
            <person name="Jellen E.N."/>
            <person name="Maughan P.J."/>
            <person name="Tester M."/>
        </authorList>
    </citation>
    <scope>NUCLEOTIDE SEQUENCE [LARGE SCALE GENOMIC DNA]</scope>
    <source>
        <strain evidence="5">cv. PI 614886</strain>
    </source>
</reference>
<dbReference type="AlphaFoldDB" id="A0A803MT26"/>
<dbReference type="Pfam" id="PF00190">
    <property type="entry name" value="Cupin_1"/>
    <property type="match status" value="2"/>
</dbReference>